<reference evidence="2 3" key="1">
    <citation type="journal article" date="2010" name="Nat. Biotechnol.">
        <title>Genome sequence of the model mushroom Schizophyllum commune.</title>
        <authorList>
            <person name="Ohm R.A."/>
            <person name="de Jong J.F."/>
            <person name="Lugones L.G."/>
            <person name="Aerts A."/>
            <person name="Kothe E."/>
            <person name="Stajich J.E."/>
            <person name="de Vries R.P."/>
            <person name="Record E."/>
            <person name="Levasseur A."/>
            <person name="Baker S.E."/>
            <person name="Bartholomew K.A."/>
            <person name="Coutinho P.M."/>
            <person name="Erdmann S."/>
            <person name="Fowler T.J."/>
            <person name="Gathman A.C."/>
            <person name="Lombard V."/>
            <person name="Henrissat B."/>
            <person name="Knabe N."/>
            <person name="Kuees U."/>
            <person name="Lilly W.W."/>
            <person name="Lindquist E."/>
            <person name="Lucas S."/>
            <person name="Magnuson J.K."/>
            <person name="Piumi F."/>
            <person name="Raudaskoski M."/>
            <person name="Salamov A."/>
            <person name="Schmutz J."/>
            <person name="Schwarze F.W.M.R."/>
            <person name="vanKuyk P.A."/>
            <person name="Horton J.S."/>
            <person name="Grigoriev I.V."/>
            <person name="Woesten H.A.B."/>
        </authorList>
    </citation>
    <scope>NUCLEOTIDE SEQUENCE [LARGE SCALE GENOMIC DNA]</scope>
    <source>
        <strain evidence="3">H4-8 / FGSC 9210</strain>
    </source>
</reference>
<evidence type="ECO:0000313" key="3">
    <source>
        <dbReference type="Proteomes" id="UP000007431"/>
    </source>
</evidence>
<keyword evidence="1" id="KW-0560">Oxidoreductase</keyword>
<dbReference type="RefSeq" id="XP_003032119.1">
    <property type="nucleotide sequence ID" value="XM_003032073.1"/>
</dbReference>
<dbReference type="PANTHER" id="PTHR43157:SF31">
    <property type="entry name" value="PHOSPHATIDYLINOSITOL-GLYCAN BIOSYNTHESIS CLASS F PROTEIN"/>
    <property type="match status" value="1"/>
</dbReference>
<dbReference type="EMBL" id="GL377306">
    <property type="protein sequence ID" value="EFI97216.1"/>
    <property type="molecule type" value="Genomic_DNA"/>
</dbReference>
<name>D8Q4D6_SCHCM</name>
<protein>
    <submittedName>
        <fullName evidence="2">Uncharacterized protein</fullName>
    </submittedName>
</protein>
<dbReference type="VEuPathDB" id="FungiDB:SCHCODRAFT_02626749"/>
<gene>
    <name evidence="2" type="ORF">SCHCODRAFT_234748</name>
</gene>
<evidence type="ECO:0000256" key="1">
    <source>
        <dbReference type="ARBA" id="ARBA00023002"/>
    </source>
</evidence>
<organism evidence="3">
    <name type="scientific">Schizophyllum commune (strain H4-8 / FGSC 9210)</name>
    <name type="common">Split gill fungus</name>
    <dbReference type="NCBI Taxonomy" id="578458"/>
    <lineage>
        <taxon>Eukaryota</taxon>
        <taxon>Fungi</taxon>
        <taxon>Dikarya</taxon>
        <taxon>Basidiomycota</taxon>
        <taxon>Agaricomycotina</taxon>
        <taxon>Agaricomycetes</taxon>
        <taxon>Agaricomycetidae</taxon>
        <taxon>Agaricales</taxon>
        <taxon>Schizophyllaceae</taxon>
        <taxon>Schizophyllum</taxon>
    </lineage>
</organism>
<dbReference type="InterPro" id="IPR036291">
    <property type="entry name" value="NAD(P)-bd_dom_sf"/>
</dbReference>
<dbReference type="InterPro" id="IPR002347">
    <property type="entry name" value="SDR_fam"/>
</dbReference>
<keyword evidence="3" id="KW-1185">Reference proteome</keyword>
<dbReference type="PRINTS" id="PR00081">
    <property type="entry name" value="GDHRDH"/>
</dbReference>
<dbReference type="AlphaFoldDB" id="D8Q4D6"/>
<dbReference type="eggNOG" id="KOG1208">
    <property type="taxonomic scope" value="Eukaryota"/>
</dbReference>
<dbReference type="PANTHER" id="PTHR43157">
    <property type="entry name" value="PHOSPHATIDYLINOSITOL-GLYCAN BIOSYNTHESIS CLASS F PROTEIN-RELATED"/>
    <property type="match status" value="1"/>
</dbReference>
<proteinExistence type="predicted"/>
<dbReference type="GO" id="GO:0016491">
    <property type="term" value="F:oxidoreductase activity"/>
    <property type="evidence" value="ECO:0007669"/>
    <property type="project" value="UniProtKB-KW"/>
</dbReference>
<accession>D8Q4D6</accession>
<dbReference type="Pfam" id="PF00106">
    <property type="entry name" value="adh_short"/>
    <property type="match status" value="1"/>
</dbReference>
<dbReference type="OrthoDB" id="542013at2759"/>
<dbReference type="OMA" id="HFAKMNP"/>
<dbReference type="SUPFAM" id="SSF51735">
    <property type="entry name" value="NAD(P)-binding Rossmann-fold domains"/>
    <property type="match status" value="1"/>
</dbReference>
<dbReference type="InParanoid" id="D8Q4D6"/>
<evidence type="ECO:0000313" key="2">
    <source>
        <dbReference type="EMBL" id="EFI97216.1"/>
    </source>
</evidence>
<sequence>MGNLSFPRFLWDQLSYHAPVVRKDLKGQTVVVVGANVGLGYEAAKHFATMGAERVIMACRSKERGAAAVERAQQETGLKNTELMLVDLADFSSIKNFVNELQARVDRLDYLVLNAGVAYMRSKRVATNDGWEEMMQVNVISPSFLALLLLPLMVRTSRERHTIPRTVIVTSSMHYYVPPYGDDIFLQPELLKAISDLPEYDPMARYCESKLFNVFFTRALAERLRSTHPTVIVNSVNPGLATTTLTRDAKPSEMPISLRIMHATIAVTAEVGSRELVYAALAGSERAGSLQGAYVDRCEVREPSDFVVSEKGRIAQDRTFREIVAAAREIEPKIDEILKEYLLDI</sequence>
<dbReference type="KEGG" id="scm:SCHCO_02626749"/>
<dbReference type="Proteomes" id="UP000007431">
    <property type="component" value="Unassembled WGS sequence"/>
</dbReference>
<dbReference type="Gene3D" id="3.40.50.720">
    <property type="entry name" value="NAD(P)-binding Rossmann-like Domain"/>
    <property type="match status" value="1"/>
</dbReference>
<dbReference type="HOGENOM" id="CLU_010194_44_4_1"/>
<dbReference type="GeneID" id="9596205"/>